<dbReference type="AlphaFoldDB" id="A0A364N922"/>
<evidence type="ECO:0000313" key="2">
    <source>
        <dbReference type="EMBL" id="RAR13782.1"/>
    </source>
</evidence>
<dbReference type="STRING" id="183478.A0A364N922"/>
<dbReference type="InterPro" id="IPR010730">
    <property type="entry name" value="HET"/>
</dbReference>
<dbReference type="PANTHER" id="PTHR24148:SF64">
    <property type="entry name" value="HETEROKARYON INCOMPATIBILITY DOMAIN-CONTAINING PROTEIN"/>
    <property type="match status" value="1"/>
</dbReference>
<dbReference type="Proteomes" id="UP000249619">
    <property type="component" value="Unassembled WGS sequence"/>
</dbReference>
<evidence type="ECO:0000259" key="1">
    <source>
        <dbReference type="Pfam" id="PF06985"/>
    </source>
</evidence>
<comment type="caution">
    <text evidence="2">The sequence shown here is derived from an EMBL/GenBank/DDBJ whole genome shotgun (WGS) entry which is preliminary data.</text>
</comment>
<dbReference type="InterPro" id="IPR052895">
    <property type="entry name" value="HetReg/Transcr_Mod"/>
</dbReference>
<proteinExistence type="predicted"/>
<evidence type="ECO:0000313" key="3">
    <source>
        <dbReference type="Proteomes" id="UP000249619"/>
    </source>
</evidence>
<protein>
    <recommendedName>
        <fullName evidence="1">Heterokaryon incompatibility domain-containing protein</fullName>
    </recommendedName>
</protein>
<dbReference type="Pfam" id="PF06985">
    <property type="entry name" value="HET"/>
    <property type="match status" value="1"/>
</dbReference>
<dbReference type="PANTHER" id="PTHR24148">
    <property type="entry name" value="ANKYRIN REPEAT DOMAIN-CONTAINING PROTEIN 39 HOMOLOG-RELATED"/>
    <property type="match status" value="1"/>
</dbReference>
<sequence>MASYLPSRLLCQINGKFSVIDSRTVGTERFDIISYTWGDPEPAYESDIPGVTWTLTIAKKKINDIKKLMIEQDIRHLWADCVCINQNDSADKAVEVAKMFEYYKGADRCHILLDMPTVWEPQYIVDNLKFLDHILSHMEGSALASGAPGILMEERKRLQEWVGKDWAFPIPKTTVGSAAIDMGVLNCYSTCVNHVQSLFHNPYFTRLWTFQEMILGKNVIMWAIDSKRLSRIGELDTWMGLAIDSMDKACKLETWIESSRIINSASVNAILRVIHEDLISLTSLQIQVKGLASARTDIINGGPYWWHENEKGIANIFSAISLTPRHCEKKMDIFRGLLGIFSGMFNAEEIETQLSGDDVEHMSFNFFRRLSTKTESAWTKLAISSGERREWGWIPVLEKSSGDLTTDCYAGVVKLGRLKAKGQAKSVAITGVKGVPKKYMKLKLSQNTQNTGFNFVFKGCNAGKKLKTGLISSEVIRINDQPRNVARDETGKVLVQCASILGSIIDPGGNVVEYRQRLLNKLGPRWTTTDPSAKPAAWEDRCVSGTFWEKPHPHYIRVHNMSMHYRMLDVFSCESRLWNDRTAKISCEVRVSCGCEIIAPFPLIFEAITAVQGSSLGGTSLDLAPDDRIIIHDGLGLVQTGDVGATFNMVAFGGDVDAYKSYAAICRGLKESKPAVPKLTWPWGRALVKEEFSHGLTD</sequence>
<accession>A0A364N922</accession>
<gene>
    <name evidence="2" type="ORF">DDE83_002819</name>
</gene>
<name>A0A364N922_STELY</name>
<feature type="domain" description="Heterokaryon incompatibility" evidence="1">
    <location>
        <begin position="31"/>
        <end position="212"/>
    </location>
</feature>
<dbReference type="EMBL" id="QGDH01000030">
    <property type="protein sequence ID" value="RAR13782.1"/>
    <property type="molecule type" value="Genomic_DNA"/>
</dbReference>
<reference evidence="3" key="1">
    <citation type="submission" date="2018-05" db="EMBL/GenBank/DDBJ databases">
        <title>Draft genome sequence of Stemphylium lycopersici strain CIDEFI 213.</title>
        <authorList>
            <person name="Medina R."/>
            <person name="Franco M.E.E."/>
            <person name="Lucentini C.G."/>
            <person name="Saparrat M.C.N."/>
            <person name="Balatti P.A."/>
        </authorList>
    </citation>
    <scope>NUCLEOTIDE SEQUENCE [LARGE SCALE GENOMIC DNA]</scope>
    <source>
        <strain evidence="3">CIDEFI 213</strain>
    </source>
</reference>
<organism evidence="2 3">
    <name type="scientific">Stemphylium lycopersici</name>
    <name type="common">Tomato gray leaf spot disease fungus</name>
    <name type="synonym">Thyrospora lycopersici</name>
    <dbReference type="NCBI Taxonomy" id="183478"/>
    <lineage>
        <taxon>Eukaryota</taxon>
        <taxon>Fungi</taxon>
        <taxon>Dikarya</taxon>
        <taxon>Ascomycota</taxon>
        <taxon>Pezizomycotina</taxon>
        <taxon>Dothideomycetes</taxon>
        <taxon>Pleosporomycetidae</taxon>
        <taxon>Pleosporales</taxon>
        <taxon>Pleosporineae</taxon>
        <taxon>Pleosporaceae</taxon>
        <taxon>Stemphylium</taxon>
    </lineage>
</organism>
<keyword evidence="3" id="KW-1185">Reference proteome</keyword>